<dbReference type="OrthoDB" id="2242643at2"/>
<name>A0A1K2HC64_9LACT</name>
<evidence type="ECO:0000256" key="1">
    <source>
        <dbReference type="SAM" id="Phobius"/>
    </source>
</evidence>
<dbReference type="EMBL" id="FPKS01000005">
    <property type="protein sequence ID" value="SFZ74380.1"/>
    <property type="molecule type" value="Genomic_DNA"/>
</dbReference>
<dbReference type="STRING" id="1122154.SAMN02746068_01231"/>
<keyword evidence="5" id="KW-1185">Reference proteome</keyword>
<accession>A0A1K2HC64</accession>
<organism evidence="3 4">
    <name type="scientific">Pseudolactococcus chungangensis CAU 28 = DSM 22330</name>
    <dbReference type="NCBI Taxonomy" id="1122154"/>
    <lineage>
        <taxon>Bacteria</taxon>
        <taxon>Bacillati</taxon>
        <taxon>Bacillota</taxon>
        <taxon>Bacilli</taxon>
        <taxon>Lactobacillales</taxon>
        <taxon>Streptococcaceae</taxon>
        <taxon>Pseudolactococcus</taxon>
    </lineage>
</organism>
<dbReference type="RefSeq" id="WP_031365896.1">
    <property type="nucleotide sequence ID" value="NZ_FPKS01000005.1"/>
</dbReference>
<sequence>MFSGKSPSFIILSSIGLLIYSAWQMINNILPNLQIFKVVYDTFLKAFAAFKLQSSVSMTNIQFLIYVVLLVVFIFLLAKFWKFAIYALLFFVFVLVCNFAYYAWSTGATSAEWFTFIVMSVSFINVFLTSKTGGLI</sequence>
<feature type="transmembrane region" description="Helical" evidence="1">
    <location>
        <begin position="7"/>
        <end position="26"/>
    </location>
</feature>
<evidence type="ECO:0000313" key="3">
    <source>
        <dbReference type="EMBL" id="SFZ74380.1"/>
    </source>
</evidence>
<keyword evidence="1" id="KW-0812">Transmembrane</keyword>
<gene>
    <name evidence="2" type="ORF">RR45_GL001722</name>
    <name evidence="3" type="ORF">SAMN02746068_01231</name>
</gene>
<keyword evidence="1" id="KW-1133">Transmembrane helix</keyword>
<dbReference type="Proteomes" id="UP000185655">
    <property type="component" value="Unassembled WGS sequence"/>
</dbReference>
<feature type="transmembrane region" description="Helical" evidence="1">
    <location>
        <begin position="85"/>
        <end position="104"/>
    </location>
</feature>
<keyword evidence="1" id="KW-0472">Membrane</keyword>
<protein>
    <submittedName>
        <fullName evidence="3">Uncharacterized protein</fullName>
    </submittedName>
</protein>
<evidence type="ECO:0000313" key="4">
    <source>
        <dbReference type="Proteomes" id="UP000185655"/>
    </source>
</evidence>
<dbReference type="Proteomes" id="UP000218979">
    <property type="component" value="Unassembled WGS sequence"/>
</dbReference>
<dbReference type="AlphaFoldDB" id="A0A1K2HC64"/>
<feature type="transmembrane region" description="Helical" evidence="1">
    <location>
        <begin position="61"/>
        <end position="78"/>
    </location>
</feature>
<reference evidence="2 5" key="1">
    <citation type="submission" date="2014-12" db="EMBL/GenBank/DDBJ databases">
        <title>Draft genome sequences of 10 type strains of Lactococcus.</title>
        <authorList>
            <person name="Sun Z."/>
            <person name="Zhong Z."/>
            <person name="Liu W."/>
            <person name="Zhang W."/>
            <person name="Zhang H."/>
        </authorList>
    </citation>
    <scope>NUCLEOTIDE SEQUENCE [LARGE SCALE GENOMIC DNA]</scope>
    <source>
        <strain evidence="2 5">DSM 22330</strain>
    </source>
</reference>
<evidence type="ECO:0000313" key="2">
    <source>
        <dbReference type="EMBL" id="PCS04131.1"/>
    </source>
</evidence>
<reference evidence="3 4" key="2">
    <citation type="submission" date="2016-11" db="EMBL/GenBank/DDBJ databases">
        <authorList>
            <person name="Jaros S."/>
            <person name="Januszkiewicz K."/>
            <person name="Wedrychowicz H."/>
        </authorList>
    </citation>
    <scope>NUCLEOTIDE SEQUENCE [LARGE SCALE GENOMIC DNA]</scope>
    <source>
        <strain evidence="3 4">DSM 22330</strain>
    </source>
</reference>
<evidence type="ECO:0000313" key="5">
    <source>
        <dbReference type="Proteomes" id="UP000218979"/>
    </source>
</evidence>
<proteinExistence type="predicted"/>
<feature type="transmembrane region" description="Helical" evidence="1">
    <location>
        <begin position="110"/>
        <end position="128"/>
    </location>
</feature>
<dbReference type="EMBL" id="JXJT01000005">
    <property type="protein sequence ID" value="PCS04131.1"/>
    <property type="molecule type" value="Genomic_DNA"/>
</dbReference>